<dbReference type="EMBL" id="LXQA010831193">
    <property type="protein sequence ID" value="MCI73091.1"/>
    <property type="molecule type" value="Genomic_DNA"/>
</dbReference>
<feature type="non-terminal residue" evidence="1">
    <location>
        <position position="1"/>
    </location>
</feature>
<dbReference type="Proteomes" id="UP000265520">
    <property type="component" value="Unassembled WGS sequence"/>
</dbReference>
<name>A0A392UHQ9_9FABA</name>
<keyword evidence="2" id="KW-1185">Reference proteome</keyword>
<sequence>TGRLAPLFLSLRKGENVLHISGRLRSRLRREAHAPIEAERLDPALLIRGSHVI</sequence>
<evidence type="ECO:0000313" key="1">
    <source>
        <dbReference type="EMBL" id="MCI73091.1"/>
    </source>
</evidence>
<reference evidence="1 2" key="1">
    <citation type="journal article" date="2018" name="Front. Plant Sci.">
        <title>Red Clover (Trifolium pratense) and Zigzag Clover (T. medium) - A Picture of Genomic Similarities and Differences.</title>
        <authorList>
            <person name="Dluhosova J."/>
            <person name="Istvanek J."/>
            <person name="Nedelnik J."/>
            <person name="Repkova J."/>
        </authorList>
    </citation>
    <scope>NUCLEOTIDE SEQUENCE [LARGE SCALE GENOMIC DNA]</scope>
    <source>
        <strain evidence="2">cv. 10/8</strain>
        <tissue evidence="1">Leaf</tissue>
    </source>
</reference>
<dbReference type="AlphaFoldDB" id="A0A392UHQ9"/>
<evidence type="ECO:0000313" key="2">
    <source>
        <dbReference type="Proteomes" id="UP000265520"/>
    </source>
</evidence>
<organism evidence="1 2">
    <name type="scientific">Trifolium medium</name>
    <dbReference type="NCBI Taxonomy" id="97028"/>
    <lineage>
        <taxon>Eukaryota</taxon>
        <taxon>Viridiplantae</taxon>
        <taxon>Streptophyta</taxon>
        <taxon>Embryophyta</taxon>
        <taxon>Tracheophyta</taxon>
        <taxon>Spermatophyta</taxon>
        <taxon>Magnoliopsida</taxon>
        <taxon>eudicotyledons</taxon>
        <taxon>Gunneridae</taxon>
        <taxon>Pentapetalae</taxon>
        <taxon>rosids</taxon>
        <taxon>fabids</taxon>
        <taxon>Fabales</taxon>
        <taxon>Fabaceae</taxon>
        <taxon>Papilionoideae</taxon>
        <taxon>50 kb inversion clade</taxon>
        <taxon>NPAAA clade</taxon>
        <taxon>Hologalegina</taxon>
        <taxon>IRL clade</taxon>
        <taxon>Trifolieae</taxon>
        <taxon>Trifolium</taxon>
    </lineage>
</organism>
<accession>A0A392UHQ9</accession>
<protein>
    <submittedName>
        <fullName evidence="1">Uncharacterized protein</fullName>
    </submittedName>
</protein>
<comment type="caution">
    <text evidence="1">The sequence shown here is derived from an EMBL/GenBank/DDBJ whole genome shotgun (WGS) entry which is preliminary data.</text>
</comment>
<proteinExistence type="predicted"/>